<sequence>LDPLYFSIDEKIHSNLMYGRMRFDLGPVRIFARRTHHHVSSLNVPTALASKSTACVFLFHPRDPLAIAFDRVRTDQPLTFYLPSPPED</sequence>
<accession>A0A0K0D682</accession>
<dbReference type="AlphaFoldDB" id="A0A0K0D682"/>
<dbReference type="Proteomes" id="UP000035642">
    <property type="component" value="Unassembled WGS sequence"/>
</dbReference>
<reference evidence="2" key="2">
    <citation type="submission" date="2017-02" db="UniProtKB">
        <authorList>
            <consortium name="WormBaseParasite"/>
        </authorList>
    </citation>
    <scope>IDENTIFICATION</scope>
</reference>
<name>A0A0K0D682_ANGCA</name>
<evidence type="ECO:0000313" key="2">
    <source>
        <dbReference type="WBParaSite" id="ACAC_0000557701-mRNA-1"/>
    </source>
</evidence>
<dbReference type="WBParaSite" id="ACAC_0000557701-mRNA-1">
    <property type="protein sequence ID" value="ACAC_0000557701-mRNA-1"/>
    <property type="gene ID" value="ACAC_0000557701"/>
</dbReference>
<reference evidence="1" key="1">
    <citation type="submission" date="2012-09" db="EMBL/GenBank/DDBJ databases">
        <authorList>
            <person name="Martin A.A."/>
        </authorList>
    </citation>
    <scope>NUCLEOTIDE SEQUENCE</scope>
</reference>
<organism evidence="1 2">
    <name type="scientific">Angiostrongylus cantonensis</name>
    <name type="common">Rat lungworm</name>
    <dbReference type="NCBI Taxonomy" id="6313"/>
    <lineage>
        <taxon>Eukaryota</taxon>
        <taxon>Metazoa</taxon>
        <taxon>Ecdysozoa</taxon>
        <taxon>Nematoda</taxon>
        <taxon>Chromadorea</taxon>
        <taxon>Rhabditida</taxon>
        <taxon>Rhabditina</taxon>
        <taxon>Rhabditomorpha</taxon>
        <taxon>Strongyloidea</taxon>
        <taxon>Metastrongylidae</taxon>
        <taxon>Angiostrongylus</taxon>
    </lineage>
</organism>
<evidence type="ECO:0000313" key="1">
    <source>
        <dbReference type="Proteomes" id="UP000035642"/>
    </source>
</evidence>
<protein>
    <submittedName>
        <fullName evidence="2">SERPIN domain-containing protein</fullName>
    </submittedName>
</protein>
<proteinExistence type="predicted"/>
<dbReference type="STRING" id="6313.A0A0K0D682"/>
<keyword evidence="1" id="KW-1185">Reference proteome</keyword>